<organism evidence="1 2">
    <name type="scientific">Desertifilum tharense IPPAS B-1220</name>
    <dbReference type="NCBI Taxonomy" id="1781255"/>
    <lineage>
        <taxon>Bacteria</taxon>
        <taxon>Bacillati</taxon>
        <taxon>Cyanobacteriota</taxon>
        <taxon>Cyanophyceae</taxon>
        <taxon>Desertifilales</taxon>
        <taxon>Desertifilaceae</taxon>
        <taxon>Desertifilum</taxon>
    </lineage>
</organism>
<dbReference type="EMBL" id="CP182909">
    <property type="protein sequence ID" value="XPM66073.1"/>
    <property type="molecule type" value="Genomic_DNA"/>
</dbReference>
<accession>A0ACD5GYJ8</accession>
<keyword evidence="2" id="KW-1185">Reference proteome</keyword>
<gene>
    <name evidence="1" type="ORF">BH720_011870</name>
</gene>
<evidence type="ECO:0000313" key="1">
    <source>
        <dbReference type="EMBL" id="XPM66073.1"/>
    </source>
</evidence>
<protein>
    <submittedName>
        <fullName evidence="1">Uncharacterized protein</fullName>
    </submittedName>
</protein>
<sequence>MRQRLQQERLINQVVTQIRQSLQLPAILSTAVEQVRHFLQADRMLIYQFYPTATKATESTVLDGQVTYEARVSDRLQSALRLTEGGMLYPCIQSL</sequence>
<reference evidence="1 2" key="1">
    <citation type="journal article" date="2016" name="Genome Announc.">
        <title>Draft Genome Sequence of the Thermotolerant Cyanobacterium Desertifilum sp. IPPAS B-1220.</title>
        <authorList>
            <person name="Mironov K.S."/>
            <person name="Sinetova M.A."/>
            <person name="Bolatkhan K."/>
            <person name="Zayadan B.K."/>
            <person name="Ustinova V.V."/>
            <person name="Kupriyanova E.V."/>
            <person name="Skrypnik A.N."/>
            <person name="Gogoleva N.E."/>
            <person name="Gogolev Y.V."/>
            <person name="Los D.A."/>
        </authorList>
    </citation>
    <scope>NUCLEOTIDE SEQUENCE [LARGE SCALE GENOMIC DNA]</scope>
    <source>
        <strain evidence="1 2">IPPAS B-1220</strain>
    </source>
</reference>
<evidence type="ECO:0000313" key="2">
    <source>
        <dbReference type="Proteomes" id="UP000095472"/>
    </source>
</evidence>
<dbReference type="Proteomes" id="UP000095472">
    <property type="component" value="Chromosome"/>
</dbReference>
<proteinExistence type="predicted"/>
<name>A0ACD5GYJ8_9CYAN</name>